<dbReference type="AlphaFoldDB" id="A0A9Q1CMU9"/>
<dbReference type="Gene3D" id="3.40.50.1110">
    <property type="entry name" value="SGNH hydrolase"/>
    <property type="match status" value="1"/>
</dbReference>
<gene>
    <name evidence="1" type="ORF">HOLleu_00507</name>
</gene>
<evidence type="ECO:0000313" key="2">
    <source>
        <dbReference type="Proteomes" id="UP001152320"/>
    </source>
</evidence>
<evidence type="ECO:0000313" key="1">
    <source>
        <dbReference type="EMBL" id="KAJ8048262.1"/>
    </source>
</evidence>
<proteinExistence type="predicted"/>
<reference evidence="1" key="1">
    <citation type="submission" date="2021-10" db="EMBL/GenBank/DDBJ databases">
        <title>Tropical sea cucumber genome reveals ecological adaptation and Cuvierian tubules defense mechanism.</title>
        <authorList>
            <person name="Chen T."/>
        </authorList>
    </citation>
    <scope>NUCLEOTIDE SEQUENCE</scope>
    <source>
        <strain evidence="1">Nanhai2018</strain>
        <tissue evidence="1">Muscle</tissue>
    </source>
</reference>
<dbReference type="InterPro" id="IPR036514">
    <property type="entry name" value="SGNH_hydro_sf"/>
</dbReference>
<accession>A0A9Q1CMU9</accession>
<comment type="caution">
    <text evidence="1">The sequence shown here is derived from an EMBL/GenBank/DDBJ whole genome shotgun (WGS) entry which is preliminary data.</text>
</comment>
<sequence>MTSPNVLCGCGRCFKVILQFRGTGHIFVDINAFNNSVLNTNHIRNEAEEYSDISYFVMKLQGEDEIWSTLVSDKDVSIARLDHIRVSSSGKYNVSLTLIYRNRSSAYGLEKYQTKELHCPLCETNGSSCHITLQVNVFEANVRNGSCGWVSITPGEKSTNKIIISDHDLHAYFRSWKIDQTFFKCPTCEGVKLLDLCLVKKRFMLLGDSHMRKIWNVLQKHIRRVQSNMTVQWRMRQDGHGVYHNLSPDKDFKGYTQGKVPPVFVPGDMIKGLQSGLYYKLQQQNQFDAWIFTSGHWDLRDTSVEEYISHLEELFEMWSEFQRTTGVWLVWNGIPAYSFNRYAWEGMEKRTNTKIALADHETKDLCKRYNITYVPFFDISFPFYAKSCDTHHYLCEGQISPIGSAQLNLLLQTICIGI</sequence>
<name>A0A9Q1CMU9_HOLLE</name>
<dbReference type="Proteomes" id="UP001152320">
    <property type="component" value="Chromosome 1"/>
</dbReference>
<keyword evidence="2" id="KW-1185">Reference proteome</keyword>
<dbReference type="EMBL" id="JAIZAY010000001">
    <property type="protein sequence ID" value="KAJ8048262.1"/>
    <property type="molecule type" value="Genomic_DNA"/>
</dbReference>
<dbReference type="SUPFAM" id="SSF52266">
    <property type="entry name" value="SGNH hydrolase"/>
    <property type="match status" value="1"/>
</dbReference>
<protein>
    <submittedName>
        <fullName evidence="1">Uncharacterized protein</fullName>
    </submittedName>
</protein>
<organism evidence="1 2">
    <name type="scientific">Holothuria leucospilota</name>
    <name type="common">Black long sea cucumber</name>
    <name type="synonym">Mertensiothuria leucospilota</name>
    <dbReference type="NCBI Taxonomy" id="206669"/>
    <lineage>
        <taxon>Eukaryota</taxon>
        <taxon>Metazoa</taxon>
        <taxon>Echinodermata</taxon>
        <taxon>Eleutherozoa</taxon>
        <taxon>Echinozoa</taxon>
        <taxon>Holothuroidea</taxon>
        <taxon>Aspidochirotacea</taxon>
        <taxon>Aspidochirotida</taxon>
        <taxon>Holothuriidae</taxon>
        <taxon>Holothuria</taxon>
    </lineage>
</organism>